<proteinExistence type="predicted"/>
<dbReference type="Proteomes" id="UP000694569">
    <property type="component" value="Unplaced"/>
</dbReference>
<keyword evidence="2" id="KW-1185">Reference proteome</keyword>
<dbReference type="AlphaFoldDB" id="A0A8C5R562"/>
<organism evidence="1 2">
    <name type="scientific">Leptobrachium leishanense</name>
    <name type="common">Leishan spiny toad</name>
    <dbReference type="NCBI Taxonomy" id="445787"/>
    <lineage>
        <taxon>Eukaryota</taxon>
        <taxon>Metazoa</taxon>
        <taxon>Chordata</taxon>
        <taxon>Craniata</taxon>
        <taxon>Vertebrata</taxon>
        <taxon>Euteleostomi</taxon>
        <taxon>Amphibia</taxon>
        <taxon>Batrachia</taxon>
        <taxon>Anura</taxon>
        <taxon>Pelobatoidea</taxon>
        <taxon>Megophryidae</taxon>
        <taxon>Leptobrachium</taxon>
    </lineage>
</organism>
<name>A0A8C5R562_9ANUR</name>
<evidence type="ECO:0000313" key="1">
    <source>
        <dbReference type="Ensembl" id="ENSLLEP00000045808.1"/>
    </source>
</evidence>
<dbReference type="Ensembl" id="ENSLLET00000047639.1">
    <property type="protein sequence ID" value="ENSLLEP00000045808.1"/>
    <property type="gene ID" value="ENSLLEG00000029066.1"/>
</dbReference>
<sequence length="127" mass="13505">VSIHVCCDCSDRGHSLASSSGVTSNIFRQDVCAGALEVIVVAVKGVIMRVRDTNWVSILNFAGFLQSAFCRLTWICEETFQYYFGCVTPKLTLGVSVKVAAQSANTSIVAAGQGDVQDGVPVIVDSQ</sequence>
<evidence type="ECO:0000313" key="2">
    <source>
        <dbReference type="Proteomes" id="UP000694569"/>
    </source>
</evidence>
<protein>
    <submittedName>
        <fullName evidence="1">Uncharacterized protein</fullName>
    </submittedName>
</protein>
<reference evidence="1" key="2">
    <citation type="submission" date="2025-09" db="UniProtKB">
        <authorList>
            <consortium name="Ensembl"/>
        </authorList>
    </citation>
    <scope>IDENTIFICATION</scope>
</reference>
<accession>A0A8C5R562</accession>
<reference evidence="1" key="1">
    <citation type="submission" date="2025-08" db="UniProtKB">
        <authorList>
            <consortium name="Ensembl"/>
        </authorList>
    </citation>
    <scope>IDENTIFICATION</scope>
</reference>